<dbReference type="Proteomes" id="UP001370758">
    <property type="component" value="Unassembled WGS sequence"/>
</dbReference>
<name>A0AAV9W349_9PEZI</name>
<organism evidence="1 2">
    <name type="scientific">Arthrobotrys musiformis</name>
    <dbReference type="NCBI Taxonomy" id="47236"/>
    <lineage>
        <taxon>Eukaryota</taxon>
        <taxon>Fungi</taxon>
        <taxon>Dikarya</taxon>
        <taxon>Ascomycota</taxon>
        <taxon>Pezizomycotina</taxon>
        <taxon>Orbiliomycetes</taxon>
        <taxon>Orbiliales</taxon>
        <taxon>Orbiliaceae</taxon>
        <taxon>Arthrobotrys</taxon>
    </lineage>
</organism>
<accession>A0AAV9W349</accession>
<reference evidence="1 2" key="1">
    <citation type="submission" date="2023-08" db="EMBL/GenBank/DDBJ databases">
        <authorList>
            <person name="Palmer J.M."/>
        </authorList>
    </citation>
    <scope>NUCLEOTIDE SEQUENCE [LARGE SCALE GENOMIC DNA]</scope>
    <source>
        <strain evidence="1 2">TWF481</strain>
    </source>
</reference>
<dbReference type="AlphaFoldDB" id="A0AAV9W349"/>
<dbReference type="EMBL" id="JAVHJL010000007">
    <property type="protein sequence ID" value="KAK6500435.1"/>
    <property type="molecule type" value="Genomic_DNA"/>
</dbReference>
<gene>
    <name evidence="1" type="ORF">TWF481_010779</name>
</gene>
<sequence>MHTFAPPVGELYMQSGYLPYPEVLMLDPLWPTSVLKQDYTTSPNPSGATIKYSLPIEPSIDGPFQSHNYNQTLTPPLDITIQPPTETPTTTLRTTLLHSLHSLTTPPQIPTQDSIETLRSSLILRCYFHISQGLSNYPLDQIPLLPPFLPDKPSTTTPTLGALNSWTPLPVITGGYQDPLLLLLSPNGPEKGVSYISPLGGLLANLDAFVHVCPGERCERRYYCLYDNCVYNMAPVAVCERTFKAHLWEYHGVVW</sequence>
<proteinExistence type="predicted"/>
<protein>
    <submittedName>
        <fullName evidence="1">Uncharacterized protein</fullName>
    </submittedName>
</protein>
<evidence type="ECO:0000313" key="1">
    <source>
        <dbReference type="EMBL" id="KAK6500435.1"/>
    </source>
</evidence>
<keyword evidence="2" id="KW-1185">Reference proteome</keyword>
<evidence type="ECO:0000313" key="2">
    <source>
        <dbReference type="Proteomes" id="UP001370758"/>
    </source>
</evidence>
<comment type="caution">
    <text evidence="1">The sequence shown here is derived from an EMBL/GenBank/DDBJ whole genome shotgun (WGS) entry which is preliminary data.</text>
</comment>